<accession>A0AAN6XWP4</accession>
<dbReference type="EMBL" id="MU858264">
    <property type="protein sequence ID" value="KAK4207990.1"/>
    <property type="molecule type" value="Genomic_DNA"/>
</dbReference>
<evidence type="ECO:0000313" key="2">
    <source>
        <dbReference type="Proteomes" id="UP001301769"/>
    </source>
</evidence>
<dbReference type="CDD" id="cd08863">
    <property type="entry name" value="SRPBCC_DUF1857"/>
    <property type="match status" value="1"/>
</dbReference>
<dbReference type="AlphaFoldDB" id="A0AAN6XWP4"/>
<organism evidence="1 2">
    <name type="scientific">Rhypophila decipiens</name>
    <dbReference type="NCBI Taxonomy" id="261697"/>
    <lineage>
        <taxon>Eukaryota</taxon>
        <taxon>Fungi</taxon>
        <taxon>Dikarya</taxon>
        <taxon>Ascomycota</taxon>
        <taxon>Pezizomycotina</taxon>
        <taxon>Sordariomycetes</taxon>
        <taxon>Sordariomycetidae</taxon>
        <taxon>Sordariales</taxon>
        <taxon>Naviculisporaceae</taxon>
        <taxon>Rhypophila</taxon>
    </lineage>
</organism>
<reference evidence="1" key="2">
    <citation type="submission" date="2023-05" db="EMBL/GenBank/DDBJ databases">
        <authorList>
            <consortium name="Lawrence Berkeley National Laboratory"/>
            <person name="Steindorff A."/>
            <person name="Hensen N."/>
            <person name="Bonometti L."/>
            <person name="Westerberg I."/>
            <person name="Brannstrom I.O."/>
            <person name="Guillou S."/>
            <person name="Cros-Aarteil S."/>
            <person name="Calhoun S."/>
            <person name="Haridas S."/>
            <person name="Kuo A."/>
            <person name="Mondo S."/>
            <person name="Pangilinan J."/>
            <person name="Riley R."/>
            <person name="Labutti K."/>
            <person name="Andreopoulos B."/>
            <person name="Lipzen A."/>
            <person name="Chen C."/>
            <person name="Yanf M."/>
            <person name="Daum C."/>
            <person name="Ng V."/>
            <person name="Clum A."/>
            <person name="Ohm R."/>
            <person name="Martin F."/>
            <person name="Silar P."/>
            <person name="Natvig D."/>
            <person name="Lalanne C."/>
            <person name="Gautier V."/>
            <person name="Ament-Velasquez S.L."/>
            <person name="Kruys A."/>
            <person name="Hutchinson M.I."/>
            <person name="Powell A.J."/>
            <person name="Barry K."/>
            <person name="Miller A.N."/>
            <person name="Grigoriev I.V."/>
            <person name="Debuchy R."/>
            <person name="Gladieux P."/>
            <person name="Thoren M.H."/>
            <person name="Johannesson H."/>
        </authorList>
    </citation>
    <scope>NUCLEOTIDE SEQUENCE</scope>
    <source>
        <strain evidence="1">PSN293</strain>
    </source>
</reference>
<dbReference type="SUPFAM" id="SSF55961">
    <property type="entry name" value="Bet v1-like"/>
    <property type="match status" value="1"/>
</dbReference>
<sequence>MTVINLGYTAQINREGQSVLTISQVWAGLERKVRHAEEFVPLISACEVLEEQIAKENGNDQQVEAITRNVTFRGNNGDPGRVVKEVCKLYPPCRVDFHQEDGSKIANYVTYGPSGEEQDLWMTYVFEWRHPDVQEGSDEAAALKVKHKTTAKMAVESSIETIRRLVAEGKL</sequence>
<comment type="caution">
    <text evidence="1">The sequence shown here is derived from an EMBL/GenBank/DDBJ whole genome shotgun (WGS) entry which is preliminary data.</text>
</comment>
<proteinExistence type="predicted"/>
<protein>
    <submittedName>
        <fullName evidence="1">DUF1857-domain-containing protein</fullName>
    </submittedName>
</protein>
<dbReference type="InterPro" id="IPR015075">
    <property type="entry name" value="AtaL"/>
</dbReference>
<dbReference type="Pfam" id="PF08982">
    <property type="entry name" value="AtaL"/>
    <property type="match status" value="1"/>
</dbReference>
<keyword evidence="2" id="KW-1185">Reference proteome</keyword>
<dbReference type="Gene3D" id="3.30.530.20">
    <property type="match status" value="1"/>
</dbReference>
<dbReference type="Proteomes" id="UP001301769">
    <property type="component" value="Unassembled WGS sequence"/>
</dbReference>
<gene>
    <name evidence="1" type="ORF">QBC37DRAFT_432638</name>
</gene>
<reference evidence="1" key="1">
    <citation type="journal article" date="2023" name="Mol. Phylogenet. Evol.">
        <title>Genome-scale phylogeny and comparative genomics of the fungal order Sordariales.</title>
        <authorList>
            <person name="Hensen N."/>
            <person name="Bonometti L."/>
            <person name="Westerberg I."/>
            <person name="Brannstrom I.O."/>
            <person name="Guillou S."/>
            <person name="Cros-Aarteil S."/>
            <person name="Calhoun S."/>
            <person name="Haridas S."/>
            <person name="Kuo A."/>
            <person name="Mondo S."/>
            <person name="Pangilinan J."/>
            <person name="Riley R."/>
            <person name="LaButti K."/>
            <person name="Andreopoulos B."/>
            <person name="Lipzen A."/>
            <person name="Chen C."/>
            <person name="Yan M."/>
            <person name="Daum C."/>
            <person name="Ng V."/>
            <person name="Clum A."/>
            <person name="Steindorff A."/>
            <person name="Ohm R.A."/>
            <person name="Martin F."/>
            <person name="Silar P."/>
            <person name="Natvig D.O."/>
            <person name="Lalanne C."/>
            <person name="Gautier V."/>
            <person name="Ament-Velasquez S.L."/>
            <person name="Kruys A."/>
            <person name="Hutchinson M.I."/>
            <person name="Powell A.J."/>
            <person name="Barry K."/>
            <person name="Miller A.N."/>
            <person name="Grigoriev I.V."/>
            <person name="Debuchy R."/>
            <person name="Gladieux P."/>
            <person name="Hiltunen Thoren M."/>
            <person name="Johannesson H."/>
        </authorList>
    </citation>
    <scope>NUCLEOTIDE SEQUENCE</scope>
    <source>
        <strain evidence="1">PSN293</strain>
    </source>
</reference>
<dbReference type="InterPro" id="IPR023393">
    <property type="entry name" value="START-like_dom_sf"/>
</dbReference>
<name>A0AAN6XWP4_9PEZI</name>
<evidence type="ECO:0000313" key="1">
    <source>
        <dbReference type="EMBL" id="KAK4207990.1"/>
    </source>
</evidence>